<name>A0A4T3F078_9SPHN</name>
<dbReference type="RefSeq" id="WP_136694059.1">
    <property type="nucleotide sequence ID" value="NZ_SSHH01000003.1"/>
</dbReference>
<feature type="transmembrane region" description="Helical" evidence="5">
    <location>
        <begin position="46"/>
        <end position="67"/>
    </location>
</feature>
<keyword evidence="3 5" id="KW-1133">Transmembrane helix</keyword>
<feature type="transmembrane region" description="Helical" evidence="5">
    <location>
        <begin position="369"/>
        <end position="388"/>
    </location>
</feature>
<reference evidence="7 8" key="1">
    <citation type="submission" date="2019-04" db="EMBL/GenBank/DDBJ databases">
        <title>Altererythrobacter aquimixticola sp. nov., isolated from sediment of junction between the ocean and a freshwater spring.</title>
        <authorList>
            <person name="Yoon J.-H."/>
        </authorList>
    </citation>
    <scope>NUCLEOTIDE SEQUENCE [LARGE SCALE GENOMIC DNA]</scope>
    <source>
        <strain evidence="7 8">SSKS-13</strain>
    </source>
</reference>
<keyword evidence="8" id="KW-1185">Reference proteome</keyword>
<dbReference type="EMBL" id="SSHH01000003">
    <property type="protein sequence ID" value="TIX49582.1"/>
    <property type="molecule type" value="Genomic_DNA"/>
</dbReference>
<feature type="transmembrane region" description="Helical" evidence="5">
    <location>
        <begin position="100"/>
        <end position="119"/>
    </location>
</feature>
<accession>A0A4T3F078</accession>
<feature type="domain" description="Major facilitator superfamily (MFS) profile" evidence="6">
    <location>
        <begin position="9"/>
        <end position="397"/>
    </location>
</feature>
<feature type="transmembrane region" description="Helical" evidence="5">
    <location>
        <begin position="250"/>
        <end position="271"/>
    </location>
</feature>
<organism evidence="7 8">
    <name type="scientific">Alteraurantiacibacter aquimixticola</name>
    <dbReference type="NCBI Taxonomy" id="2489173"/>
    <lineage>
        <taxon>Bacteria</taxon>
        <taxon>Pseudomonadati</taxon>
        <taxon>Pseudomonadota</taxon>
        <taxon>Alphaproteobacteria</taxon>
        <taxon>Sphingomonadales</taxon>
        <taxon>Erythrobacteraceae</taxon>
        <taxon>Alteraurantiacibacter</taxon>
    </lineage>
</organism>
<dbReference type="InterPro" id="IPR011701">
    <property type="entry name" value="MFS"/>
</dbReference>
<protein>
    <submittedName>
        <fullName evidence="7">MFS transporter</fullName>
    </submittedName>
</protein>
<dbReference type="GO" id="GO:0046943">
    <property type="term" value="F:carboxylic acid transmembrane transporter activity"/>
    <property type="evidence" value="ECO:0007669"/>
    <property type="project" value="TreeGrafter"/>
</dbReference>
<dbReference type="PANTHER" id="PTHR23508">
    <property type="entry name" value="CARBOXYLIC ACID TRANSPORTER PROTEIN HOMOLOG"/>
    <property type="match status" value="1"/>
</dbReference>
<evidence type="ECO:0000256" key="1">
    <source>
        <dbReference type="ARBA" id="ARBA00004141"/>
    </source>
</evidence>
<evidence type="ECO:0000313" key="8">
    <source>
        <dbReference type="Proteomes" id="UP000309389"/>
    </source>
</evidence>
<feature type="transmembrane region" description="Helical" evidence="5">
    <location>
        <begin position="304"/>
        <end position="331"/>
    </location>
</feature>
<dbReference type="PROSITE" id="PS50850">
    <property type="entry name" value="MFS"/>
    <property type="match status" value="1"/>
</dbReference>
<sequence length="405" mass="41340">MTNTGRIAALVFLAGVFVMEGYDIAAMGLAVPRLGDALELEATSFGWVFTALLVGIGIGGAGLAPFGDRLGRRTLIVAGCIATGIFTLATSTATSIGEFLAWRGLTGIALGAALPNVSALSAEIAPAKWRATVMAIVSAGIPLGIAVAGVMARYVIDAAGWQGLFYVPGLFALVLAVVLYLLLEGGPPESAAGADKAASVPQVQLFRQPWVLPFAVFATILALNALNLYLLNSWVPTVLPLAGFSLDDAATISGIVQFAGLGIGVAASFGVDRWNKSLSLVLMFGAMALCFLGVSMTAPEPTLWIALLCVGVGGASAGGMVLPALCVYLFAPRLLSTAIGLGVMVARLGAFAGPLVGQAILDAEAGPNAFFFAAFVPAALCAVMALLVPMALKVKQREEAEAEPA</sequence>
<dbReference type="Gene3D" id="1.20.1250.20">
    <property type="entry name" value="MFS general substrate transporter like domains"/>
    <property type="match status" value="2"/>
</dbReference>
<evidence type="ECO:0000256" key="3">
    <source>
        <dbReference type="ARBA" id="ARBA00022989"/>
    </source>
</evidence>
<feature type="transmembrane region" description="Helical" evidence="5">
    <location>
        <begin position="278"/>
        <end position="298"/>
    </location>
</feature>
<dbReference type="InterPro" id="IPR036259">
    <property type="entry name" value="MFS_trans_sf"/>
</dbReference>
<feature type="transmembrane region" description="Helical" evidence="5">
    <location>
        <begin position="210"/>
        <end position="230"/>
    </location>
</feature>
<dbReference type="AlphaFoldDB" id="A0A4T3F078"/>
<dbReference type="PANTHER" id="PTHR23508:SF10">
    <property type="entry name" value="CARBOXYLIC ACID TRANSPORTER PROTEIN HOMOLOG"/>
    <property type="match status" value="1"/>
</dbReference>
<feature type="transmembrane region" description="Helical" evidence="5">
    <location>
        <begin position="338"/>
        <end position="357"/>
    </location>
</feature>
<dbReference type="Pfam" id="PF07690">
    <property type="entry name" value="MFS_1"/>
    <property type="match status" value="1"/>
</dbReference>
<dbReference type="GO" id="GO:0005886">
    <property type="term" value="C:plasma membrane"/>
    <property type="evidence" value="ECO:0007669"/>
    <property type="project" value="TreeGrafter"/>
</dbReference>
<feature type="transmembrane region" description="Helical" evidence="5">
    <location>
        <begin position="131"/>
        <end position="152"/>
    </location>
</feature>
<dbReference type="Proteomes" id="UP000309389">
    <property type="component" value="Unassembled WGS sequence"/>
</dbReference>
<keyword evidence="4 5" id="KW-0472">Membrane</keyword>
<dbReference type="SUPFAM" id="SSF103473">
    <property type="entry name" value="MFS general substrate transporter"/>
    <property type="match status" value="1"/>
</dbReference>
<evidence type="ECO:0000256" key="2">
    <source>
        <dbReference type="ARBA" id="ARBA00022692"/>
    </source>
</evidence>
<dbReference type="OrthoDB" id="9800416at2"/>
<feature type="transmembrane region" description="Helical" evidence="5">
    <location>
        <begin position="164"/>
        <end position="183"/>
    </location>
</feature>
<dbReference type="PROSITE" id="PS00217">
    <property type="entry name" value="SUGAR_TRANSPORT_2"/>
    <property type="match status" value="1"/>
</dbReference>
<keyword evidence="2 5" id="KW-0812">Transmembrane</keyword>
<dbReference type="InterPro" id="IPR020846">
    <property type="entry name" value="MFS_dom"/>
</dbReference>
<comment type="caution">
    <text evidence="7">The sequence shown here is derived from an EMBL/GenBank/DDBJ whole genome shotgun (WGS) entry which is preliminary data.</text>
</comment>
<proteinExistence type="predicted"/>
<dbReference type="InterPro" id="IPR005829">
    <property type="entry name" value="Sugar_transporter_CS"/>
</dbReference>
<evidence type="ECO:0000259" key="6">
    <source>
        <dbReference type="PROSITE" id="PS50850"/>
    </source>
</evidence>
<gene>
    <name evidence="7" type="ORF">E5222_12145</name>
</gene>
<feature type="transmembrane region" description="Helical" evidence="5">
    <location>
        <begin position="74"/>
        <end position="94"/>
    </location>
</feature>
<evidence type="ECO:0000313" key="7">
    <source>
        <dbReference type="EMBL" id="TIX49582.1"/>
    </source>
</evidence>
<evidence type="ECO:0000256" key="4">
    <source>
        <dbReference type="ARBA" id="ARBA00023136"/>
    </source>
</evidence>
<comment type="subcellular location">
    <subcellularLocation>
        <location evidence="1">Membrane</location>
        <topology evidence="1">Multi-pass membrane protein</topology>
    </subcellularLocation>
</comment>
<evidence type="ECO:0000256" key="5">
    <source>
        <dbReference type="SAM" id="Phobius"/>
    </source>
</evidence>